<evidence type="ECO:0000256" key="4">
    <source>
        <dbReference type="ARBA" id="ARBA00022490"/>
    </source>
</evidence>
<dbReference type="InterPro" id="IPR001001">
    <property type="entry name" value="DNA_polIII_beta"/>
</dbReference>
<keyword evidence="9" id="KW-0238">DNA-binding</keyword>
<feature type="domain" description="DNA polymerase III beta sliding clamp N-terminal" evidence="11">
    <location>
        <begin position="1"/>
        <end position="126"/>
    </location>
</feature>
<dbReference type="NCBIfam" id="TIGR00663">
    <property type="entry name" value="dnan"/>
    <property type="match status" value="1"/>
</dbReference>
<protein>
    <recommendedName>
        <fullName evidence="3 10">Beta sliding clamp</fullName>
    </recommendedName>
</protein>
<comment type="caution">
    <text evidence="14">The sequence shown here is derived from an EMBL/GenBank/DDBJ whole genome shotgun (WGS) entry which is preliminary data.</text>
</comment>
<evidence type="ECO:0000313" key="15">
    <source>
        <dbReference type="Proteomes" id="UP000030437"/>
    </source>
</evidence>
<dbReference type="GO" id="GO:0003677">
    <property type="term" value="F:DNA binding"/>
    <property type="evidence" value="ECO:0007669"/>
    <property type="project" value="UniProtKB-UniRule"/>
</dbReference>
<dbReference type="PANTHER" id="PTHR30478:SF0">
    <property type="entry name" value="BETA SLIDING CLAMP"/>
    <property type="match status" value="1"/>
</dbReference>
<reference evidence="14 15" key="1">
    <citation type="submission" date="2014-02" db="EMBL/GenBank/DDBJ databases">
        <title>Draft genome sequence of Lysinibacillus odysseyi NBRC 100172.</title>
        <authorList>
            <person name="Zhang F."/>
            <person name="Wang G."/>
            <person name="Zhang L."/>
        </authorList>
    </citation>
    <scope>NUCLEOTIDE SEQUENCE [LARGE SCALE GENOMIC DNA]</scope>
    <source>
        <strain evidence="14 15">NBRC 100172</strain>
    </source>
</reference>
<feature type="domain" description="DNA polymerase III beta sliding clamp central" evidence="12">
    <location>
        <begin position="136"/>
        <end position="248"/>
    </location>
</feature>
<dbReference type="Pfam" id="PF02767">
    <property type="entry name" value="DNA_pol3_beta_2"/>
    <property type="match status" value="1"/>
</dbReference>
<dbReference type="EMBL" id="JPVP01000056">
    <property type="protein sequence ID" value="KGR84317.1"/>
    <property type="molecule type" value="Genomic_DNA"/>
</dbReference>
<evidence type="ECO:0000259" key="12">
    <source>
        <dbReference type="Pfam" id="PF02767"/>
    </source>
</evidence>
<dbReference type="Gene3D" id="3.10.150.10">
    <property type="entry name" value="DNA Polymerase III, subunit A, domain 2"/>
    <property type="match status" value="1"/>
</dbReference>
<dbReference type="InterPro" id="IPR022637">
    <property type="entry name" value="DNA_polIII_beta_cen"/>
</dbReference>
<dbReference type="InterPro" id="IPR022635">
    <property type="entry name" value="DNA_polIII_beta_C"/>
</dbReference>
<accession>A0A0A3JBD3</accession>
<dbReference type="Gene3D" id="3.70.10.10">
    <property type="match status" value="1"/>
</dbReference>
<gene>
    <name evidence="14" type="ORF">CD32_12010</name>
</gene>
<dbReference type="Pfam" id="PF02768">
    <property type="entry name" value="DNA_pol3_beta_3"/>
    <property type="match status" value="1"/>
</dbReference>
<dbReference type="InterPro" id="IPR046938">
    <property type="entry name" value="DNA_clamp_sf"/>
</dbReference>
<dbReference type="AlphaFoldDB" id="A0A0A3JBD3"/>
<keyword evidence="6 10" id="KW-0548">Nucleotidyltransferase</keyword>
<evidence type="ECO:0000313" key="14">
    <source>
        <dbReference type="EMBL" id="KGR84317.1"/>
    </source>
</evidence>
<keyword evidence="8 10" id="KW-0239">DNA-directed DNA polymerase</keyword>
<evidence type="ECO:0000256" key="10">
    <source>
        <dbReference type="PIRNR" id="PIRNR000804"/>
    </source>
</evidence>
<evidence type="ECO:0000256" key="9">
    <source>
        <dbReference type="ARBA" id="ARBA00023125"/>
    </source>
</evidence>
<proteinExistence type="inferred from homology"/>
<dbReference type="RefSeq" id="WP_036154904.1">
    <property type="nucleotide sequence ID" value="NZ_AVCX01000005.1"/>
</dbReference>
<dbReference type="InterPro" id="IPR022634">
    <property type="entry name" value="DNA_polIII_beta_N"/>
</dbReference>
<evidence type="ECO:0000259" key="13">
    <source>
        <dbReference type="Pfam" id="PF02768"/>
    </source>
</evidence>
<evidence type="ECO:0000259" key="11">
    <source>
        <dbReference type="Pfam" id="PF00712"/>
    </source>
</evidence>
<evidence type="ECO:0000256" key="1">
    <source>
        <dbReference type="ARBA" id="ARBA00004496"/>
    </source>
</evidence>
<dbReference type="Pfam" id="PF00712">
    <property type="entry name" value="DNA_pol3_beta"/>
    <property type="match status" value="1"/>
</dbReference>
<dbReference type="PIRSF" id="PIRSF000804">
    <property type="entry name" value="DNA_pol_III_b"/>
    <property type="match status" value="1"/>
</dbReference>
<dbReference type="SUPFAM" id="SSF55979">
    <property type="entry name" value="DNA clamp"/>
    <property type="match status" value="3"/>
</dbReference>
<organism evidence="14 15">
    <name type="scientific">Lysinibacillus odysseyi 34hs-1 = NBRC 100172</name>
    <dbReference type="NCBI Taxonomy" id="1220589"/>
    <lineage>
        <taxon>Bacteria</taxon>
        <taxon>Bacillati</taxon>
        <taxon>Bacillota</taxon>
        <taxon>Bacilli</taxon>
        <taxon>Bacillales</taxon>
        <taxon>Bacillaceae</taxon>
        <taxon>Lysinibacillus</taxon>
    </lineage>
</organism>
<keyword evidence="5 10" id="KW-0808">Transferase</keyword>
<comment type="subunit">
    <text evidence="10">Forms a ring-shaped head-to-tail homodimer around DNA.</text>
</comment>
<dbReference type="STRING" id="1220589.CD32_12010"/>
<evidence type="ECO:0000256" key="5">
    <source>
        <dbReference type="ARBA" id="ARBA00022679"/>
    </source>
</evidence>
<evidence type="ECO:0000256" key="2">
    <source>
        <dbReference type="ARBA" id="ARBA00010752"/>
    </source>
</evidence>
<feature type="domain" description="DNA polymerase III beta sliding clamp C-terminal" evidence="13">
    <location>
        <begin position="252"/>
        <end position="374"/>
    </location>
</feature>
<dbReference type="Proteomes" id="UP000030437">
    <property type="component" value="Unassembled WGS sequence"/>
</dbReference>
<dbReference type="GO" id="GO:0005737">
    <property type="term" value="C:cytoplasm"/>
    <property type="evidence" value="ECO:0007669"/>
    <property type="project" value="UniProtKB-SubCell"/>
</dbReference>
<evidence type="ECO:0000256" key="7">
    <source>
        <dbReference type="ARBA" id="ARBA00022705"/>
    </source>
</evidence>
<comment type="function">
    <text evidence="10">Confers DNA tethering and processivity to DNA polymerases and other proteins. Acts as a clamp, forming a ring around DNA (a reaction catalyzed by the clamp-loading complex) which diffuses in an ATP-independent manner freely and bidirectionally along dsDNA. Initially characterized for its ability to contact the catalytic subunit of DNA polymerase III (Pol III), a complex, multichain enzyme responsible for most of the replicative synthesis in bacteria; Pol III exhibits 3'-5' exonuclease proofreading activity. The beta chain is required for initiation of replication as well as for processivity of DNA replication.</text>
</comment>
<comment type="similarity">
    <text evidence="2 10">Belongs to the beta sliding clamp family.</text>
</comment>
<dbReference type="GO" id="GO:0008408">
    <property type="term" value="F:3'-5' exonuclease activity"/>
    <property type="evidence" value="ECO:0007669"/>
    <property type="project" value="InterPro"/>
</dbReference>
<dbReference type="GO" id="GO:0003887">
    <property type="term" value="F:DNA-directed DNA polymerase activity"/>
    <property type="evidence" value="ECO:0007669"/>
    <property type="project" value="UniProtKB-UniRule"/>
</dbReference>
<comment type="subcellular location">
    <subcellularLocation>
        <location evidence="1 10">Cytoplasm</location>
    </subcellularLocation>
</comment>
<dbReference type="OrthoDB" id="8421503at2"/>
<dbReference type="GO" id="GO:0006271">
    <property type="term" value="P:DNA strand elongation involved in DNA replication"/>
    <property type="evidence" value="ECO:0007669"/>
    <property type="project" value="TreeGrafter"/>
</dbReference>
<dbReference type="GO" id="GO:0009360">
    <property type="term" value="C:DNA polymerase III complex"/>
    <property type="evidence" value="ECO:0007669"/>
    <property type="project" value="InterPro"/>
</dbReference>
<name>A0A0A3JBD3_9BACI</name>
<dbReference type="CDD" id="cd00140">
    <property type="entry name" value="beta_clamp"/>
    <property type="match status" value="1"/>
</dbReference>
<sequence>MEFIIDNEWFYKAISDVNKAVSLKTPFPILSGIKVIAYNDSLVLIGSNSDIVIEKVIPLTVDGVKVLEVHKTGSVVIPAKHLSEIIKKLPAKVHVRVNEKQVVTIQSEEIVTKIFGFNSEQYPKLPLIDETNYAKIPCTELIEIIKQTAFAVSKSESRPVLTGVNISFKDHYLSFAATDSHRLALRELVLESSINGSFIVPSASLNELTKLIHNDNGEIRIYVTSSYMAFKTSSFTLFSRLIEGNYPNITGLLPKNAKTTIILDTAQLLTGIDRACLFASEWKNNNVQLEIVDGKKIKISSNSSNIGEIEETQNIKMINGETDLTISLDGSYLINALKAIKEEEIRLSFGDTMRPVLIEPINNPSYIHLISPVRSY</sequence>
<evidence type="ECO:0000256" key="3">
    <source>
        <dbReference type="ARBA" id="ARBA00021035"/>
    </source>
</evidence>
<evidence type="ECO:0000256" key="8">
    <source>
        <dbReference type="ARBA" id="ARBA00022932"/>
    </source>
</evidence>
<dbReference type="SMART" id="SM00480">
    <property type="entry name" value="POL3Bc"/>
    <property type="match status" value="1"/>
</dbReference>
<dbReference type="PANTHER" id="PTHR30478">
    <property type="entry name" value="DNA POLYMERASE III SUBUNIT BETA"/>
    <property type="match status" value="1"/>
</dbReference>
<keyword evidence="4 10" id="KW-0963">Cytoplasm</keyword>
<keyword evidence="15" id="KW-1185">Reference proteome</keyword>
<evidence type="ECO:0000256" key="6">
    <source>
        <dbReference type="ARBA" id="ARBA00022695"/>
    </source>
</evidence>
<keyword evidence="7 10" id="KW-0235">DNA replication</keyword>
<dbReference type="eggNOG" id="COG0592">
    <property type="taxonomic scope" value="Bacteria"/>
</dbReference>